<dbReference type="SUPFAM" id="SSF48452">
    <property type="entry name" value="TPR-like"/>
    <property type="match status" value="1"/>
</dbReference>
<dbReference type="EMBL" id="CP001699">
    <property type="protein sequence ID" value="ACU59756.1"/>
    <property type="molecule type" value="Genomic_DNA"/>
</dbReference>
<feature type="domain" description="SusD-like N-terminal" evidence="7">
    <location>
        <begin position="21"/>
        <end position="223"/>
    </location>
</feature>
<sequence length="451" mass="50801">MRKYLMFIAFTLSLQGCTEKLDLKPDQSKVVPETLEDLQAMLDNTDAINNNIPAYTEAGADNYYLTDMRFNSLSSNGARNAYIWGDEIFTATDIILDWAGGYTRINYCNLVLESLDDLNFTPGKGAYNNIKGSALFLRAMSLYTMAEMFCKPYDSTRASSDLGLPLRTVSDILKIFPRASLKETYDRIFDDLNNAIALLPEKSVYKTRPSKLAAYALLSRIYLGLGNYGKAKIYADSTLNIYSNLLDYNTVANVSSLPFDQFNADVLFSAALTTTSLLSATNSPIDTLLYEQFEDGDLRKSLFFRENTSGMHLFKGTYSGNALLQFGGLALDEVILNRAECQARTGNVLAAMDDLNKLLRSRWLSGAYTDLTATDQTDALVKVLNERRKELIFRGRRWTDLRRLNKDVRFAKTIIRNINGKTYQLLPNGPRYVFPIPDDEIQLSGIEQNIR</sequence>
<dbReference type="Gene3D" id="1.25.40.390">
    <property type="match status" value="1"/>
</dbReference>
<evidence type="ECO:0000313" key="9">
    <source>
        <dbReference type="Proteomes" id="UP000002215"/>
    </source>
</evidence>
<reference evidence="9" key="1">
    <citation type="submission" date="2009-08" db="EMBL/GenBank/DDBJ databases">
        <title>The complete genome of Chitinophaga pinensis DSM 2588.</title>
        <authorList>
            <consortium name="US DOE Joint Genome Institute (JGI-PGF)"/>
            <person name="Lucas S."/>
            <person name="Copeland A."/>
            <person name="Lapidus A."/>
            <person name="Glavina del Rio T."/>
            <person name="Dalin E."/>
            <person name="Tice H."/>
            <person name="Bruce D."/>
            <person name="Goodwin L."/>
            <person name="Pitluck S."/>
            <person name="Kyrpides N."/>
            <person name="Mavromatis K."/>
            <person name="Ivanova N."/>
            <person name="Mikhailova N."/>
            <person name="Sims D."/>
            <person name="Meinche L."/>
            <person name="Brettin T."/>
            <person name="Detter J.C."/>
            <person name="Han C."/>
            <person name="Larimer F."/>
            <person name="Land M."/>
            <person name="Hauser L."/>
            <person name="Markowitz V."/>
            <person name="Cheng J.-F."/>
            <person name="Hugenholtz P."/>
            <person name="Woyke T."/>
            <person name="Wu D."/>
            <person name="Spring S."/>
            <person name="Klenk H.-P."/>
            <person name="Eisen J.A."/>
        </authorList>
    </citation>
    <scope>NUCLEOTIDE SEQUENCE [LARGE SCALE GENOMIC DNA]</scope>
    <source>
        <strain evidence="9">ATCC 43595 / DSM 2588 / LMG 13176 / NBRC 15968 / NCIMB 11800 / UQM 2034</strain>
    </source>
</reference>
<organism evidence="8 9">
    <name type="scientific">Chitinophaga pinensis (strain ATCC 43595 / DSM 2588 / LMG 13176 / NBRC 15968 / NCIMB 11800 / UQM 2034)</name>
    <dbReference type="NCBI Taxonomy" id="485918"/>
    <lineage>
        <taxon>Bacteria</taxon>
        <taxon>Pseudomonadati</taxon>
        <taxon>Bacteroidota</taxon>
        <taxon>Chitinophagia</taxon>
        <taxon>Chitinophagales</taxon>
        <taxon>Chitinophagaceae</taxon>
        <taxon>Chitinophaga</taxon>
    </lineage>
</organism>
<evidence type="ECO:0000256" key="1">
    <source>
        <dbReference type="ARBA" id="ARBA00004442"/>
    </source>
</evidence>
<dbReference type="Pfam" id="PF14322">
    <property type="entry name" value="SusD-like_3"/>
    <property type="match status" value="1"/>
</dbReference>
<evidence type="ECO:0000256" key="4">
    <source>
        <dbReference type="ARBA" id="ARBA00023136"/>
    </source>
</evidence>
<evidence type="ECO:0000259" key="6">
    <source>
        <dbReference type="Pfam" id="PF07980"/>
    </source>
</evidence>
<dbReference type="InterPro" id="IPR012944">
    <property type="entry name" value="SusD_RagB_dom"/>
</dbReference>
<dbReference type="Pfam" id="PF07980">
    <property type="entry name" value="SusD_RagB"/>
    <property type="match status" value="1"/>
</dbReference>
<gene>
    <name evidence="8" type="ordered locus">Cpin_2265</name>
</gene>
<keyword evidence="4" id="KW-0472">Membrane</keyword>
<feature type="domain" description="RagB/SusD" evidence="6">
    <location>
        <begin position="333"/>
        <end position="445"/>
    </location>
</feature>
<keyword evidence="3" id="KW-0732">Signal</keyword>
<accession>A0A979G2V0</accession>
<dbReference type="AlphaFoldDB" id="A0A979G2V0"/>
<dbReference type="RefSeq" id="WP_012789932.1">
    <property type="nucleotide sequence ID" value="NC_013132.1"/>
</dbReference>
<dbReference type="Proteomes" id="UP000002215">
    <property type="component" value="Chromosome"/>
</dbReference>
<reference evidence="8 9" key="2">
    <citation type="journal article" date="2010" name="Stand. Genomic Sci.">
        <title>Complete genome sequence of Chitinophaga pinensis type strain (UQM 2034).</title>
        <authorList>
            <person name="Glavina Del Rio T."/>
            <person name="Abt B."/>
            <person name="Spring S."/>
            <person name="Lapidus A."/>
            <person name="Nolan M."/>
            <person name="Tice H."/>
            <person name="Copeland A."/>
            <person name="Cheng J.F."/>
            <person name="Chen F."/>
            <person name="Bruce D."/>
            <person name="Goodwin L."/>
            <person name="Pitluck S."/>
            <person name="Ivanova N."/>
            <person name="Mavromatis K."/>
            <person name="Mikhailova N."/>
            <person name="Pati A."/>
            <person name="Chen A."/>
            <person name="Palaniappan K."/>
            <person name="Land M."/>
            <person name="Hauser L."/>
            <person name="Chang Y.J."/>
            <person name="Jeffries C.D."/>
            <person name="Chain P."/>
            <person name="Saunders E."/>
            <person name="Detter J.C."/>
            <person name="Brettin T."/>
            <person name="Rohde M."/>
            <person name="Goker M."/>
            <person name="Bristow J."/>
            <person name="Eisen J.A."/>
            <person name="Markowitz V."/>
            <person name="Hugenholtz P."/>
            <person name="Kyrpides N.C."/>
            <person name="Klenk H.P."/>
            <person name="Lucas S."/>
        </authorList>
    </citation>
    <scope>NUCLEOTIDE SEQUENCE [LARGE SCALE GENOMIC DNA]</scope>
    <source>
        <strain evidence="9">ATCC 43595 / DSM 2588 / LMG 13176 / NBRC 15968 / NCIMB 11800 / UQM 2034</strain>
    </source>
</reference>
<dbReference type="InterPro" id="IPR011990">
    <property type="entry name" value="TPR-like_helical_dom_sf"/>
</dbReference>
<evidence type="ECO:0000259" key="7">
    <source>
        <dbReference type="Pfam" id="PF14322"/>
    </source>
</evidence>
<proteinExistence type="inferred from homology"/>
<dbReference type="InterPro" id="IPR033985">
    <property type="entry name" value="SusD-like_N"/>
</dbReference>
<name>A0A979G2V0_CHIPD</name>
<keyword evidence="5" id="KW-0998">Cell outer membrane</keyword>
<evidence type="ECO:0000313" key="8">
    <source>
        <dbReference type="EMBL" id="ACU59756.1"/>
    </source>
</evidence>
<evidence type="ECO:0008006" key="10">
    <source>
        <dbReference type="Google" id="ProtNLM"/>
    </source>
</evidence>
<evidence type="ECO:0000256" key="5">
    <source>
        <dbReference type="ARBA" id="ARBA00023237"/>
    </source>
</evidence>
<evidence type="ECO:0000256" key="3">
    <source>
        <dbReference type="ARBA" id="ARBA00022729"/>
    </source>
</evidence>
<dbReference type="GO" id="GO:0009279">
    <property type="term" value="C:cell outer membrane"/>
    <property type="evidence" value="ECO:0007669"/>
    <property type="project" value="UniProtKB-SubCell"/>
</dbReference>
<comment type="similarity">
    <text evidence="2">Belongs to the SusD family.</text>
</comment>
<comment type="subcellular location">
    <subcellularLocation>
        <location evidence="1">Cell outer membrane</location>
    </subcellularLocation>
</comment>
<protein>
    <recommendedName>
        <fullName evidence="10">RagB/SusD family nutrient uptake outer membrane protein</fullName>
    </recommendedName>
</protein>
<dbReference type="PROSITE" id="PS51257">
    <property type="entry name" value="PROKAR_LIPOPROTEIN"/>
    <property type="match status" value="1"/>
</dbReference>
<dbReference type="OrthoDB" id="653598at2"/>
<evidence type="ECO:0000256" key="2">
    <source>
        <dbReference type="ARBA" id="ARBA00006275"/>
    </source>
</evidence>
<dbReference type="KEGG" id="cpi:Cpin_2265"/>